<dbReference type="Pfam" id="PF00300">
    <property type="entry name" value="His_Phos_1"/>
    <property type="match status" value="1"/>
</dbReference>
<protein>
    <submittedName>
        <fullName evidence="1">Histidine phosphatase family protein</fullName>
        <ecNumber evidence="1">3.1.3.-</ecNumber>
    </submittedName>
</protein>
<organism evidence="1 2">
    <name type="scientific">Actinomycetospora aeridis</name>
    <dbReference type="NCBI Taxonomy" id="3129231"/>
    <lineage>
        <taxon>Bacteria</taxon>
        <taxon>Bacillati</taxon>
        <taxon>Actinomycetota</taxon>
        <taxon>Actinomycetes</taxon>
        <taxon>Pseudonocardiales</taxon>
        <taxon>Pseudonocardiaceae</taxon>
        <taxon>Actinomycetospora</taxon>
    </lineage>
</organism>
<dbReference type="RefSeq" id="WP_337711451.1">
    <property type="nucleotide sequence ID" value="NZ_JBBEGL010000001.1"/>
</dbReference>
<name>A0ABU8MYY6_9PSEU</name>
<dbReference type="EMBL" id="JBBEGL010000001">
    <property type="protein sequence ID" value="MEJ2884955.1"/>
    <property type="molecule type" value="Genomic_DNA"/>
</dbReference>
<comment type="caution">
    <text evidence="1">The sequence shown here is derived from an EMBL/GenBank/DDBJ whole genome shotgun (WGS) entry which is preliminary data.</text>
</comment>
<keyword evidence="2" id="KW-1185">Reference proteome</keyword>
<gene>
    <name evidence="1" type="ORF">WCD41_00725</name>
</gene>
<dbReference type="InterPro" id="IPR029033">
    <property type="entry name" value="His_PPase_superfam"/>
</dbReference>
<dbReference type="GO" id="GO:0016787">
    <property type="term" value="F:hydrolase activity"/>
    <property type="evidence" value="ECO:0007669"/>
    <property type="project" value="UniProtKB-KW"/>
</dbReference>
<dbReference type="SMART" id="SM00855">
    <property type="entry name" value="PGAM"/>
    <property type="match status" value="1"/>
</dbReference>
<dbReference type="Proteomes" id="UP001370100">
    <property type="component" value="Unassembled WGS sequence"/>
</dbReference>
<reference evidence="1 2" key="1">
    <citation type="submission" date="2024-03" db="EMBL/GenBank/DDBJ databases">
        <title>Actinomycetospora sp. OC33-EN06, a novel actinomycete isolated from wild orchid (Aerides multiflora).</title>
        <authorList>
            <person name="Suriyachadkun C."/>
        </authorList>
    </citation>
    <scope>NUCLEOTIDE SEQUENCE [LARGE SCALE GENOMIC DNA]</scope>
    <source>
        <strain evidence="1 2">OC33-EN06</strain>
    </source>
</reference>
<dbReference type="Gene3D" id="3.40.50.1240">
    <property type="entry name" value="Phosphoglycerate mutase-like"/>
    <property type="match status" value="1"/>
</dbReference>
<sequence length="189" mass="19358">MRLHLLAHAGTIASRGARFPADEPLDTGGRRTAEALELAAPDHLWCAPSTRCRETAALVLPGRGIDGEAPAGPNPGAWAGRTPADLAADNPTALQAWLSDPDAAPPGGESLATLLARVGEWMDALPRDDKGVGLAVVDPPVIRAAIAHALTGGPDAAWRVDVAPLTLAVLTGGSGRWNLRSLQAEAGSV</sequence>
<accession>A0ABU8MYY6</accession>
<evidence type="ECO:0000313" key="2">
    <source>
        <dbReference type="Proteomes" id="UP001370100"/>
    </source>
</evidence>
<dbReference type="InterPro" id="IPR013078">
    <property type="entry name" value="His_Pase_superF_clade-1"/>
</dbReference>
<keyword evidence="1" id="KW-0378">Hydrolase</keyword>
<dbReference type="EC" id="3.1.3.-" evidence="1"/>
<dbReference type="SUPFAM" id="SSF53254">
    <property type="entry name" value="Phosphoglycerate mutase-like"/>
    <property type="match status" value="1"/>
</dbReference>
<proteinExistence type="predicted"/>
<evidence type="ECO:0000313" key="1">
    <source>
        <dbReference type="EMBL" id="MEJ2884955.1"/>
    </source>
</evidence>